<sequence>MNEETEAYIAMNRFGYGATETDVRAISKTNPTSWLKAQLVPYKMPESKFTSEVAITEVMAYNQIRNQLKNASEASQDMQASLTQKRKEIVSHARDLAIESTKFSFKTSQVLQARLLDFFSNHFSISRNNLLITALAPTMEREAIAANLSLSFEDMLQAVISHPAMLLYLNNEQSIGPNSRIGRRRKGKGLNENLAREILELHTLGVKAGYTQEDVVEFAKAITGWSVGRPHKNEPAGFKYRVSAHEPGNRVVLGKVYEQRTKQDGLRQGQNILTDLAMHPSTAQHLSYKLARHFIADQPSPKLVGEMKRVYLASQGSIPQVVSAMITHPDAWSLQNQKFKTPREFIISSCRACQLYRPKPNVFQVLELMGQGFFNAGSPAGYADTSDAWSSAQALRDRIEWAGHFAEQVKLPVSEIAKQALGPLLSAKTAETIARAESQTQAITLLLLSPEFQRR</sequence>
<keyword evidence="1" id="KW-0175">Coiled coil</keyword>
<comment type="caution">
    <text evidence="2">The sequence shown here is derived from an EMBL/GenBank/DDBJ whole genome shotgun (WGS) entry which is preliminary data.</text>
</comment>
<dbReference type="InterPro" id="IPR014917">
    <property type="entry name" value="DUF1800"/>
</dbReference>
<evidence type="ECO:0000256" key="1">
    <source>
        <dbReference type="SAM" id="Coils"/>
    </source>
</evidence>
<accession>A0AAW8R3D3</accession>
<evidence type="ECO:0000313" key="2">
    <source>
        <dbReference type="EMBL" id="MDT0583539.1"/>
    </source>
</evidence>
<dbReference type="Pfam" id="PF08811">
    <property type="entry name" value="DUF1800"/>
    <property type="match status" value="1"/>
</dbReference>
<keyword evidence="3" id="KW-1185">Reference proteome</keyword>
<dbReference type="Proteomes" id="UP001249020">
    <property type="component" value="Unassembled WGS sequence"/>
</dbReference>
<feature type="coiled-coil region" evidence="1">
    <location>
        <begin position="61"/>
        <end position="88"/>
    </location>
</feature>
<organism evidence="2 3">
    <name type="scientific">Brumicola blandensis</name>
    <dbReference type="NCBI Taxonomy" id="3075611"/>
    <lineage>
        <taxon>Bacteria</taxon>
        <taxon>Pseudomonadati</taxon>
        <taxon>Pseudomonadota</taxon>
        <taxon>Gammaproteobacteria</taxon>
        <taxon>Alteromonadales</taxon>
        <taxon>Alteromonadaceae</taxon>
        <taxon>Brumicola</taxon>
    </lineage>
</organism>
<protein>
    <submittedName>
        <fullName evidence="2">DUF1800 domain-containing protein</fullName>
    </submittedName>
</protein>
<dbReference type="AlphaFoldDB" id="A0AAW8R3D3"/>
<gene>
    <name evidence="2" type="ORF">RM544_13400</name>
</gene>
<proteinExistence type="predicted"/>
<evidence type="ECO:0000313" key="3">
    <source>
        <dbReference type="Proteomes" id="UP001249020"/>
    </source>
</evidence>
<dbReference type="EMBL" id="JAVRIE010000005">
    <property type="protein sequence ID" value="MDT0583539.1"/>
    <property type="molecule type" value="Genomic_DNA"/>
</dbReference>
<dbReference type="RefSeq" id="WP_311362307.1">
    <property type="nucleotide sequence ID" value="NZ_JAVRIE010000005.1"/>
</dbReference>
<name>A0AAW8R3D3_9ALTE</name>
<reference evidence="2 3" key="1">
    <citation type="submission" date="2023-09" db="EMBL/GenBank/DDBJ databases">
        <authorList>
            <person name="Rey-Velasco X."/>
        </authorList>
    </citation>
    <scope>NUCLEOTIDE SEQUENCE [LARGE SCALE GENOMIC DNA]</scope>
    <source>
        <strain evidence="2 3">W409</strain>
    </source>
</reference>